<dbReference type="InterPro" id="IPR052201">
    <property type="entry name" value="LRR-containing_regulator"/>
</dbReference>
<dbReference type="PANTHER" id="PTHR24111:SF0">
    <property type="entry name" value="LEUCINE-RICH REPEAT-CONTAINING PROTEIN"/>
    <property type="match status" value="1"/>
</dbReference>
<proteinExistence type="predicted"/>
<evidence type="ECO:0000313" key="3">
    <source>
        <dbReference type="Proteomes" id="UP000076078"/>
    </source>
</evidence>
<name>A0A152AA98_TIELA</name>
<evidence type="ECO:0008006" key="4">
    <source>
        <dbReference type="Google" id="ProtNLM"/>
    </source>
</evidence>
<accession>A0A152AA98</accession>
<dbReference type="InterPro" id="IPR001611">
    <property type="entry name" value="Leu-rich_rpt"/>
</dbReference>
<organism evidence="2 3">
    <name type="scientific">Tieghemostelium lacteum</name>
    <name type="common">Slime mold</name>
    <name type="synonym">Dictyostelium lacteum</name>
    <dbReference type="NCBI Taxonomy" id="361077"/>
    <lineage>
        <taxon>Eukaryota</taxon>
        <taxon>Amoebozoa</taxon>
        <taxon>Evosea</taxon>
        <taxon>Eumycetozoa</taxon>
        <taxon>Dictyostelia</taxon>
        <taxon>Dictyosteliales</taxon>
        <taxon>Raperosteliaceae</taxon>
        <taxon>Tieghemostelium</taxon>
    </lineage>
</organism>
<dbReference type="AlphaFoldDB" id="A0A152AA98"/>
<gene>
    <name evidence="2" type="ORF">DLAC_00652</name>
</gene>
<dbReference type="InterPro" id="IPR032675">
    <property type="entry name" value="LRR_dom_sf"/>
</dbReference>
<dbReference type="EMBL" id="LODT01000001">
    <property type="protein sequence ID" value="KYR03152.1"/>
    <property type="molecule type" value="Genomic_DNA"/>
</dbReference>
<dbReference type="STRING" id="361077.A0A152AA98"/>
<dbReference type="Gene3D" id="3.80.10.10">
    <property type="entry name" value="Ribonuclease Inhibitor"/>
    <property type="match status" value="2"/>
</dbReference>
<dbReference type="InParanoid" id="A0A152AA98"/>
<dbReference type="Pfam" id="PF13516">
    <property type="entry name" value="LRR_6"/>
    <property type="match status" value="1"/>
</dbReference>
<dbReference type="OrthoDB" id="676979at2759"/>
<evidence type="ECO:0000256" key="1">
    <source>
        <dbReference type="ARBA" id="ARBA00022737"/>
    </source>
</evidence>
<dbReference type="PANTHER" id="PTHR24111">
    <property type="entry name" value="LEUCINE-RICH REPEAT-CONTAINING PROTEIN 34"/>
    <property type="match status" value="1"/>
</dbReference>
<protein>
    <recommendedName>
        <fullName evidence="4">Leucine-rich repeat-containing protein (LRR)</fullName>
    </recommendedName>
</protein>
<comment type="caution">
    <text evidence="2">The sequence shown here is derived from an EMBL/GenBank/DDBJ whole genome shotgun (WGS) entry which is preliminary data.</text>
</comment>
<evidence type="ECO:0000313" key="2">
    <source>
        <dbReference type="EMBL" id="KYR03152.1"/>
    </source>
</evidence>
<keyword evidence="3" id="KW-1185">Reference proteome</keyword>
<dbReference type="Proteomes" id="UP000076078">
    <property type="component" value="Unassembled WGS sequence"/>
</dbReference>
<dbReference type="SUPFAM" id="SSF52058">
    <property type="entry name" value="L domain-like"/>
    <property type="match status" value="1"/>
</dbReference>
<sequence>MTYLTQFQNYYNSFFNVIAENVKTVYMPPGVIRVLLNYLIELDYKVSRGIRGDRNGDISQILKLSLVCKEWCPAVAMLHYRKVRIESPEDLIYIENLKANGIWGGHKFNFQSLEIYIPFLTKEYLDDNDFHKHSTPKQEYLKLLSKVESIGHYENVSVKFNYNHSLCEFIEYYRLSKVALSEPHQLQFYKYIEAILVKMNMKYIDMELDPFQTYHNLVDFNTFCKCNQLVRLNLMNQSLCYINLECVAQQLKSSLVYLKLNNTKLCIQTLGKFLLNQNTVLESLFINFNNIKDMGSKILVGYLYEMTSLTELSCSNNNITDGSLNEWSEYLSSNTSLQSLDISLNQMNASVLVKSLSEHSGIKYLNISQMMESKNHEDLQMGLTKTNLLSLNISGLSFSNFQESIYFSKHLKVLDISYSQVMNLHLLEISIKQLVVVEHVNLIQCLNPSRYEPDEMAPFLNALFLTSPSLKRVNLSLCGLQTLDGKVIANCLKFNKSSCESLILASNILLSAGSRYIFKALKYNTKIKEIDLQGNKIYPKDEKDKWPFIFESNTLTTLNLSGNILNFKSDIDFTKFIEALRKLNNLKSLSILIWHSSSKNFSDLLVETFSKFKSLHYLTLGTRLPKDMDKRLQERLSKYFYCSDY</sequence>
<reference evidence="2 3" key="1">
    <citation type="submission" date="2015-12" db="EMBL/GenBank/DDBJ databases">
        <title>Dictyostelia acquired genes for synthesis and detection of signals that induce cell-type specialization by lateral gene transfer from prokaryotes.</title>
        <authorList>
            <person name="Gloeckner G."/>
            <person name="Schaap P."/>
        </authorList>
    </citation>
    <scope>NUCLEOTIDE SEQUENCE [LARGE SCALE GENOMIC DNA]</scope>
    <source>
        <strain evidence="2 3">TK</strain>
    </source>
</reference>
<keyword evidence="1" id="KW-0677">Repeat</keyword>